<dbReference type="InterPro" id="IPR045018">
    <property type="entry name" value="Azg-like"/>
</dbReference>
<feature type="transmembrane region" description="Helical" evidence="9">
    <location>
        <begin position="433"/>
        <end position="451"/>
    </location>
</feature>
<evidence type="ECO:0000256" key="2">
    <source>
        <dbReference type="ARBA" id="ARBA00005697"/>
    </source>
</evidence>
<evidence type="ECO:0000256" key="1">
    <source>
        <dbReference type="ARBA" id="ARBA00004651"/>
    </source>
</evidence>
<dbReference type="PANTHER" id="PTHR43337">
    <property type="entry name" value="XANTHINE/URACIL PERMEASE C887.17-RELATED"/>
    <property type="match status" value="1"/>
</dbReference>
<dbReference type="GO" id="GO:0005886">
    <property type="term" value="C:plasma membrane"/>
    <property type="evidence" value="ECO:0007669"/>
    <property type="project" value="UniProtKB-SubCell"/>
</dbReference>
<keyword evidence="6 8" id="KW-1133">Transmembrane helix</keyword>
<evidence type="ECO:0000256" key="8">
    <source>
        <dbReference type="PIRNR" id="PIRNR005353"/>
    </source>
</evidence>
<feature type="transmembrane region" description="Helical" evidence="9">
    <location>
        <begin position="31"/>
        <end position="48"/>
    </location>
</feature>
<feature type="transmembrane region" description="Helical" evidence="9">
    <location>
        <begin position="211"/>
        <end position="230"/>
    </location>
</feature>
<comment type="similarity">
    <text evidence="2 8">Belongs to the nucleobase:cation symporter-2 (NCS2) (TC 2.A.40) family. Azg-like subfamily.</text>
</comment>
<evidence type="ECO:0000256" key="6">
    <source>
        <dbReference type="ARBA" id="ARBA00022989"/>
    </source>
</evidence>
<feature type="transmembrane region" description="Helical" evidence="9">
    <location>
        <begin position="93"/>
        <end position="113"/>
    </location>
</feature>
<evidence type="ECO:0000313" key="11">
    <source>
        <dbReference type="Proteomes" id="UP000318453"/>
    </source>
</evidence>
<keyword evidence="5 8" id="KW-0812">Transmembrane</keyword>
<keyword evidence="4 8" id="KW-1003">Cell membrane</keyword>
<evidence type="ECO:0000256" key="9">
    <source>
        <dbReference type="SAM" id="Phobius"/>
    </source>
</evidence>
<accession>A0A5B8NQX1</accession>
<feature type="transmembrane region" description="Helical" evidence="9">
    <location>
        <begin position="149"/>
        <end position="166"/>
    </location>
</feature>
<feature type="transmembrane region" description="Helical" evidence="9">
    <location>
        <begin position="263"/>
        <end position="285"/>
    </location>
</feature>
<keyword evidence="3 8" id="KW-0813">Transport</keyword>
<keyword evidence="7 8" id="KW-0472">Membrane</keyword>
<dbReference type="GO" id="GO:0005345">
    <property type="term" value="F:purine nucleobase transmembrane transporter activity"/>
    <property type="evidence" value="ECO:0007669"/>
    <property type="project" value="TreeGrafter"/>
</dbReference>
<dbReference type="PIRSF" id="PIRSF005353">
    <property type="entry name" value="PbuG"/>
    <property type="match status" value="1"/>
</dbReference>
<keyword evidence="11" id="KW-1185">Reference proteome</keyword>
<dbReference type="EMBL" id="CP042326">
    <property type="protein sequence ID" value="QDZ41367.1"/>
    <property type="molecule type" value="Genomic_DNA"/>
</dbReference>
<feature type="transmembrane region" description="Helical" evidence="9">
    <location>
        <begin position="68"/>
        <end position="86"/>
    </location>
</feature>
<dbReference type="KEGG" id="enn:FRE64_16310"/>
<dbReference type="PANTHER" id="PTHR43337:SF1">
    <property type="entry name" value="XANTHINE_URACIL PERMEASE C887.17-RELATED"/>
    <property type="match status" value="1"/>
</dbReference>
<feature type="transmembrane region" description="Helical" evidence="9">
    <location>
        <begin position="339"/>
        <end position="360"/>
    </location>
</feature>
<dbReference type="AlphaFoldDB" id="A0A5B8NQX1"/>
<dbReference type="RefSeq" id="WP_146297201.1">
    <property type="nucleotide sequence ID" value="NZ_CP042326.1"/>
</dbReference>
<evidence type="ECO:0000256" key="7">
    <source>
        <dbReference type="ARBA" id="ARBA00023136"/>
    </source>
</evidence>
<dbReference type="Proteomes" id="UP000318453">
    <property type="component" value="Chromosome"/>
</dbReference>
<protein>
    <submittedName>
        <fullName evidence="10">NCS2 family permease</fullName>
    </submittedName>
</protein>
<feature type="transmembrane region" description="Helical" evidence="9">
    <location>
        <begin position="398"/>
        <end position="421"/>
    </location>
</feature>
<feature type="transmembrane region" description="Helical" evidence="9">
    <location>
        <begin position="186"/>
        <end position="204"/>
    </location>
</feature>
<comment type="subcellular location">
    <subcellularLocation>
        <location evidence="1 8">Cell membrane</location>
        <topology evidence="1 8">Multi-pass membrane protein</topology>
    </subcellularLocation>
</comment>
<gene>
    <name evidence="10" type="ORF">FRE64_16310</name>
</gene>
<dbReference type="Pfam" id="PF00860">
    <property type="entry name" value="Xan_ur_permease"/>
    <property type="match status" value="1"/>
</dbReference>
<evidence type="ECO:0000256" key="5">
    <source>
        <dbReference type="ARBA" id="ARBA00022692"/>
    </source>
</evidence>
<dbReference type="InterPro" id="IPR006043">
    <property type="entry name" value="NCS2"/>
</dbReference>
<feature type="transmembrane region" description="Helical" evidence="9">
    <location>
        <begin position="119"/>
        <end position="137"/>
    </location>
</feature>
<dbReference type="InterPro" id="IPR026033">
    <property type="entry name" value="Azg-like_bact_archaea"/>
</dbReference>
<name>A0A5B8NQX1_9CHRO</name>
<reference evidence="10" key="1">
    <citation type="submission" date="2019-08" db="EMBL/GenBank/DDBJ databases">
        <title>Carotenoids and Carotenoid Binding Proteins in the Halophilic Cyanobacterium Euhalothece sp. ZM00.</title>
        <authorList>
            <person name="Cho S.M."/>
            <person name="Song J.Y."/>
            <person name="Park Y.-I."/>
        </authorList>
    </citation>
    <scope>NUCLEOTIDE SEQUENCE [LARGE SCALE GENOMIC DNA]</scope>
    <source>
        <strain evidence="10">Z-M001</strain>
    </source>
</reference>
<dbReference type="OrthoDB" id="9808458at2"/>
<evidence type="ECO:0000313" key="10">
    <source>
        <dbReference type="EMBL" id="QDZ41367.1"/>
    </source>
</evidence>
<feature type="transmembrane region" description="Helical" evidence="9">
    <location>
        <begin position="305"/>
        <end position="327"/>
    </location>
</feature>
<evidence type="ECO:0000256" key="4">
    <source>
        <dbReference type="ARBA" id="ARBA00022475"/>
    </source>
</evidence>
<proteinExistence type="inferred from homology"/>
<sequence length="453" mass="48009">MTKPTEEQESTNPIKTYFQFDQLQTNFKRETVAGFTTFITMAYILIANPDILSNAIFLEEAGDLFDELAIATAISAAIATFVMGIYARFPFALAPGMGLNAYFAFSVVLTSGIPWQTALGAVFLEGILFIFLTVTNLRTQVVNAIPQCLKAATTAGIGGFIAYIAFQSAGLITESETTLTTLGNLGSPQTGITIVGLFLSVALVQWLQGGLLLGILATALIAWIGGVAPWPTAIVGVPSVPSHLFGQAWIGLTDISPEAIGELITVLFVLLFVDFFDTIGTITGLGMRAGYIDQNGNFPKVNRALFADAVGTTFGAIFGTSTVTSYIESASGVAEGGRTGFTAVVTATLFLLSVFFIPFLSGIPSLATAPALIIVGVLMARSVTIIEWDDFSEAIPAFLTIAVMPLSYSIADGLAAGFISYPIIKTFQGKLREISPIVWGIAIAFFVKFILEA</sequence>
<evidence type="ECO:0000256" key="3">
    <source>
        <dbReference type="ARBA" id="ARBA00022448"/>
    </source>
</evidence>
<organism evidence="10 11">
    <name type="scientific">Euhalothece natronophila Z-M001</name>
    <dbReference type="NCBI Taxonomy" id="522448"/>
    <lineage>
        <taxon>Bacteria</taxon>
        <taxon>Bacillati</taxon>
        <taxon>Cyanobacteriota</taxon>
        <taxon>Cyanophyceae</taxon>
        <taxon>Oscillatoriophycideae</taxon>
        <taxon>Chroococcales</taxon>
        <taxon>Halothecacae</taxon>
        <taxon>Halothece cluster</taxon>
        <taxon>Euhalothece</taxon>
    </lineage>
</organism>